<dbReference type="Proteomes" id="UP001500973">
    <property type="component" value="Unassembled WGS sequence"/>
</dbReference>
<gene>
    <name evidence="2" type="ORF">GCM10009601_00630</name>
</gene>
<reference evidence="2 3" key="1">
    <citation type="journal article" date="2019" name="Int. J. Syst. Evol. Microbiol.">
        <title>The Global Catalogue of Microorganisms (GCM) 10K type strain sequencing project: providing services to taxonomists for standard genome sequencing and annotation.</title>
        <authorList>
            <consortium name="The Broad Institute Genomics Platform"/>
            <consortium name="The Broad Institute Genome Sequencing Center for Infectious Disease"/>
            <person name="Wu L."/>
            <person name="Ma J."/>
        </authorList>
    </citation>
    <scope>NUCLEOTIDE SEQUENCE [LARGE SCALE GENOMIC DNA]</scope>
    <source>
        <strain evidence="2 3">JCM 11756</strain>
    </source>
</reference>
<proteinExistence type="predicted"/>
<organism evidence="2 3">
    <name type="scientific">Streptomyces thermospinosisporus</name>
    <dbReference type="NCBI Taxonomy" id="161482"/>
    <lineage>
        <taxon>Bacteria</taxon>
        <taxon>Bacillati</taxon>
        <taxon>Actinomycetota</taxon>
        <taxon>Actinomycetes</taxon>
        <taxon>Kitasatosporales</taxon>
        <taxon>Streptomycetaceae</taxon>
        <taxon>Streptomyces</taxon>
    </lineage>
</organism>
<keyword evidence="3" id="KW-1185">Reference proteome</keyword>
<sequence length="87" mass="9746">MRSAALTGCRPRPPVPPQAARRPAVWRRATADPQGELGLDAGYLSRILNSRIYQRHGFTLVDEKPHRSFGKDLVGQDWRLDLRATPG</sequence>
<protein>
    <submittedName>
        <fullName evidence="2">Uncharacterized protein</fullName>
    </submittedName>
</protein>
<dbReference type="EMBL" id="BAAAIZ010000001">
    <property type="protein sequence ID" value="GAA1413887.1"/>
    <property type="molecule type" value="Genomic_DNA"/>
</dbReference>
<feature type="region of interest" description="Disordered" evidence="1">
    <location>
        <begin position="1"/>
        <end position="26"/>
    </location>
</feature>
<evidence type="ECO:0000313" key="3">
    <source>
        <dbReference type="Proteomes" id="UP001500973"/>
    </source>
</evidence>
<name>A0ABN1YHH5_9ACTN</name>
<evidence type="ECO:0000256" key="1">
    <source>
        <dbReference type="SAM" id="MobiDB-lite"/>
    </source>
</evidence>
<evidence type="ECO:0000313" key="2">
    <source>
        <dbReference type="EMBL" id="GAA1413887.1"/>
    </source>
</evidence>
<comment type="caution">
    <text evidence="2">The sequence shown here is derived from an EMBL/GenBank/DDBJ whole genome shotgun (WGS) entry which is preliminary data.</text>
</comment>
<accession>A0ABN1YHH5</accession>